<dbReference type="PANTHER" id="PTHR42958:SF4">
    <property type="entry name" value="HYDROGENASE EXPRESSION_FORMATION PROTEIN HUPK"/>
    <property type="match status" value="1"/>
</dbReference>
<dbReference type="Pfam" id="PF00374">
    <property type="entry name" value="NiFeSe_Hases"/>
    <property type="match status" value="1"/>
</dbReference>
<dbReference type="SUPFAM" id="SSF56762">
    <property type="entry name" value="HydB/Nqo4-like"/>
    <property type="match status" value="1"/>
</dbReference>
<feature type="region of interest" description="Disordered" evidence="1">
    <location>
        <begin position="296"/>
        <end position="317"/>
    </location>
</feature>
<dbReference type="EMBL" id="CP067420">
    <property type="protein sequence ID" value="QQP91045.1"/>
    <property type="molecule type" value="Genomic_DNA"/>
</dbReference>
<evidence type="ECO:0000256" key="1">
    <source>
        <dbReference type="SAM" id="MobiDB-lite"/>
    </source>
</evidence>
<dbReference type="RefSeq" id="WP_201078556.1">
    <property type="nucleotide sequence ID" value="NZ_CP067420.1"/>
</dbReference>
<dbReference type="Gene3D" id="1.10.645.10">
    <property type="entry name" value="Cytochrome-c3 Hydrogenase, chain B"/>
    <property type="match status" value="1"/>
</dbReference>
<proteinExistence type="predicted"/>
<evidence type="ECO:0000313" key="2">
    <source>
        <dbReference type="EMBL" id="QQP91045.1"/>
    </source>
</evidence>
<reference evidence="2" key="1">
    <citation type="submission" date="2021-02" db="EMBL/GenBank/DDBJ databases">
        <title>Skermanella TT6 skin isolate.</title>
        <authorList>
            <person name="Lee K."/>
            <person name="Ganzorig M."/>
        </authorList>
    </citation>
    <scope>NUCLEOTIDE SEQUENCE</scope>
    <source>
        <strain evidence="2">TT6</strain>
    </source>
</reference>
<evidence type="ECO:0000313" key="3">
    <source>
        <dbReference type="Proteomes" id="UP000595197"/>
    </source>
</evidence>
<keyword evidence="3" id="KW-1185">Reference proteome</keyword>
<name>A0ABX7B9J3_9PROT</name>
<dbReference type="Proteomes" id="UP000595197">
    <property type="component" value="Chromosome"/>
</dbReference>
<dbReference type="InterPro" id="IPR001501">
    <property type="entry name" value="Ni-dep_hyd_lsu"/>
</dbReference>
<accession>A0ABX7B9J3</accession>
<organism evidence="2 3">
    <name type="scientific">Skermanella cutis</name>
    <dbReference type="NCBI Taxonomy" id="2775420"/>
    <lineage>
        <taxon>Bacteria</taxon>
        <taxon>Pseudomonadati</taxon>
        <taxon>Pseudomonadota</taxon>
        <taxon>Alphaproteobacteria</taxon>
        <taxon>Rhodospirillales</taxon>
        <taxon>Azospirillaceae</taxon>
        <taxon>Skermanella</taxon>
    </lineage>
</organism>
<dbReference type="PANTHER" id="PTHR42958">
    <property type="entry name" value="HYDROGENASE-2 LARGE CHAIN"/>
    <property type="match status" value="1"/>
</dbReference>
<sequence length="394" mass="40763">MNARAGIEGTLSFQILAIDATVADVRLKSSRGTGIDRMLAGRPVAEALSLVPMLFSLCGTAQGVAAARACEAAAGIVPAGAQQAARELLVLGEMVASHAWQLAIEWPRLLEEAPDPGVLLGVRRAVAALPRALYPAGDWTRPGGGALKPDASALDGPLEHIAGAVEALVGAGFAEVRDGDDLARWSRRADTTAARLIGRVMADDMAGFGRSGIANLPDLPDRWFADRLSGDPGFSMAPDVDGGPAETGALGRVAGTPLMAGLAGRFGNGLLPRFTARLVDLAGLSARMRDVAGRLEPARPAPPEAGQGASGSGAGSAETARGRLAHWIALNRGVVTAYRSVAPNEWNFHPRGAFVRGLVGLPADDGLRRRVDLLIAALDPCVPCHVMMEERAGA</sequence>
<dbReference type="InterPro" id="IPR050867">
    <property type="entry name" value="NiFe/NiFeSe_hydrgnase_LSU"/>
</dbReference>
<gene>
    <name evidence="2" type="ORF">IGS68_07465</name>
</gene>
<dbReference type="InterPro" id="IPR029014">
    <property type="entry name" value="NiFe-Hase_large"/>
</dbReference>
<protein>
    <submittedName>
        <fullName evidence="2">Nickel-dependent hydrogenase large subunit</fullName>
    </submittedName>
</protein>